<keyword evidence="3" id="KW-1185">Reference proteome</keyword>
<dbReference type="STRING" id="201973.SAMN04488025_10168"/>
<dbReference type="GO" id="GO:0016810">
    <property type="term" value="F:hydrolase activity, acting on carbon-nitrogen (but not peptide) bonds"/>
    <property type="evidence" value="ECO:0007669"/>
    <property type="project" value="InterPro"/>
</dbReference>
<dbReference type="PANTHER" id="PTHR43794:SF5">
    <property type="entry name" value="CHLOROHYDROLASE FAMILY PROTEIN"/>
    <property type="match status" value="1"/>
</dbReference>
<dbReference type="NCBIfam" id="NF006056">
    <property type="entry name" value="PRK08204.1"/>
    <property type="match status" value="1"/>
</dbReference>
<dbReference type="SUPFAM" id="SSF51338">
    <property type="entry name" value="Composite domain of metallo-dependent hydrolases"/>
    <property type="match status" value="1"/>
</dbReference>
<dbReference type="Pfam" id="PF01979">
    <property type="entry name" value="Amidohydro_1"/>
    <property type="match status" value="1"/>
</dbReference>
<gene>
    <name evidence="2" type="ORF">SAMN04488025_10168</name>
</gene>
<dbReference type="EMBL" id="FOOK01000001">
    <property type="protein sequence ID" value="SFF63420.1"/>
    <property type="molecule type" value="Genomic_DNA"/>
</dbReference>
<dbReference type="InterPro" id="IPR011059">
    <property type="entry name" value="Metal-dep_hydrolase_composite"/>
</dbReference>
<protein>
    <submittedName>
        <fullName evidence="2">Cytosine/adenosine deaminase</fullName>
    </submittedName>
</protein>
<dbReference type="PANTHER" id="PTHR43794">
    <property type="entry name" value="AMINOHYDROLASE SSNA-RELATED"/>
    <property type="match status" value="1"/>
</dbReference>
<dbReference type="InterPro" id="IPR050287">
    <property type="entry name" value="MTA/SAH_deaminase"/>
</dbReference>
<proteinExistence type="predicted"/>
<name>A0A1I2KB31_9BACL</name>
<dbReference type="Proteomes" id="UP000198661">
    <property type="component" value="Unassembled WGS sequence"/>
</dbReference>
<dbReference type="RefSeq" id="WP_092035341.1">
    <property type="nucleotide sequence ID" value="NZ_FOOK01000001.1"/>
</dbReference>
<evidence type="ECO:0000259" key="1">
    <source>
        <dbReference type="Pfam" id="PF01979"/>
    </source>
</evidence>
<dbReference type="AlphaFoldDB" id="A0A1I2KB31"/>
<dbReference type="InterPro" id="IPR032466">
    <property type="entry name" value="Metal_Hydrolase"/>
</dbReference>
<dbReference type="SUPFAM" id="SSF51556">
    <property type="entry name" value="Metallo-dependent hydrolases"/>
    <property type="match status" value="1"/>
</dbReference>
<organism evidence="2 3">
    <name type="scientific">Planifilum fulgidum</name>
    <dbReference type="NCBI Taxonomy" id="201973"/>
    <lineage>
        <taxon>Bacteria</taxon>
        <taxon>Bacillati</taxon>
        <taxon>Bacillota</taxon>
        <taxon>Bacilli</taxon>
        <taxon>Bacillales</taxon>
        <taxon>Thermoactinomycetaceae</taxon>
        <taxon>Planifilum</taxon>
    </lineage>
</organism>
<dbReference type="Gene3D" id="2.30.40.10">
    <property type="entry name" value="Urease, subunit C, domain 1"/>
    <property type="match status" value="1"/>
</dbReference>
<dbReference type="OrthoDB" id="9765462at2"/>
<sequence length="454" mass="50129">MSNRKLFKGGCVLTLDKSLGDFKKADVLVEKSKIVEVKPSIEGVEDCEVIDASNMIVMPGFVDTHRHTWESVVRNVGADWSLTKYLNSIYFGNIGAKLRPEDGYIANLLGALEALDAGVTTLLDWSMVISQEHTDELIRGLKESGIRAVFAHGIPGDRDYWSRDSRLNHTEDSKRIRSRYFSSDDQLLTMALAIRGPEFSSWSATVHDIQLARELDVLCSMHLGFGTWGPVDRSIEKIRREKLLGPDLNFVHSNTIREEEFKAIADAGASVTVTPEIEMMMGHGYPATGLILANGGRPALGVDVVTSTGGDMFAQMKFALQAERARVNARLLMEGEMPERLSLSARDVLEFATIEGARALKLDHKIGSLTPGKEADIIMIRATDLNLFPMNDPVGAVVQCAHAGNVDSVFVAGRAVKRGGKMLYKNMDRVLRLAREARDHIFSQYGNPDGLWLL</sequence>
<evidence type="ECO:0000313" key="2">
    <source>
        <dbReference type="EMBL" id="SFF63420.1"/>
    </source>
</evidence>
<dbReference type="Gene3D" id="3.20.20.140">
    <property type="entry name" value="Metal-dependent hydrolases"/>
    <property type="match status" value="1"/>
</dbReference>
<evidence type="ECO:0000313" key="3">
    <source>
        <dbReference type="Proteomes" id="UP000198661"/>
    </source>
</evidence>
<reference evidence="2 3" key="1">
    <citation type="submission" date="2016-10" db="EMBL/GenBank/DDBJ databases">
        <authorList>
            <person name="de Groot N.N."/>
        </authorList>
    </citation>
    <scope>NUCLEOTIDE SEQUENCE [LARGE SCALE GENOMIC DNA]</scope>
    <source>
        <strain evidence="2 3">DSM 44945</strain>
    </source>
</reference>
<feature type="domain" description="Amidohydrolase-related" evidence="1">
    <location>
        <begin position="56"/>
        <end position="416"/>
    </location>
</feature>
<accession>A0A1I2KB31</accession>
<dbReference type="InterPro" id="IPR006680">
    <property type="entry name" value="Amidohydro-rel"/>
</dbReference>